<keyword evidence="2" id="KW-0732">Signal</keyword>
<dbReference type="EMBL" id="LK052948">
    <property type="protein sequence ID" value="CDR46883.1"/>
    <property type="molecule type" value="Genomic_DNA"/>
</dbReference>
<feature type="signal peptide" evidence="2">
    <location>
        <begin position="1"/>
        <end position="20"/>
    </location>
</feature>
<protein>
    <submittedName>
        <fullName evidence="3">RHTO0S13e02894g1_1</fullName>
    </submittedName>
</protein>
<proteinExistence type="predicted"/>
<gene>
    <name evidence="3" type="ORF">RHTO0S_13e02894g</name>
</gene>
<evidence type="ECO:0000313" key="3">
    <source>
        <dbReference type="EMBL" id="CDR46883.1"/>
    </source>
</evidence>
<feature type="compositionally biased region" description="Basic and acidic residues" evidence="1">
    <location>
        <begin position="140"/>
        <end position="154"/>
    </location>
</feature>
<feature type="region of interest" description="Disordered" evidence="1">
    <location>
        <begin position="102"/>
        <end position="154"/>
    </location>
</feature>
<sequence>MLAILSSLLLLLTATTPTLASTSSPHLVPRGDIELLQHPVPLNHDGLKTERRKKEKLRVHADKAHKQVSSTLSTDEGRLALPAGVKHKSIWSILFAAAAIEDSQMAEDDSEEEEVEDDFEEEGDGGDMLSMEEWSRRKRAVSEKEKRRREVVGG</sequence>
<organism evidence="3">
    <name type="scientific">Rhodotorula toruloides</name>
    <name type="common">Yeast</name>
    <name type="synonym">Rhodosporidium toruloides</name>
    <dbReference type="NCBI Taxonomy" id="5286"/>
    <lineage>
        <taxon>Eukaryota</taxon>
        <taxon>Fungi</taxon>
        <taxon>Dikarya</taxon>
        <taxon>Basidiomycota</taxon>
        <taxon>Pucciniomycotina</taxon>
        <taxon>Microbotryomycetes</taxon>
        <taxon>Sporidiobolales</taxon>
        <taxon>Sporidiobolaceae</taxon>
        <taxon>Rhodotorula</taxon>
    </lineage>
</organism>
<feature type="chain" id="PRO_5030001764" evidence="2">
    <location>
        <begin position="21"/>
        <end position="154"/>
    </location>
</feature>
<accession>A0A061BC05</accession>
<dbReference type="AlphaFoldDB" id="A0A061BC05"/>
<name>A0A061BC05_RHOTO</name>
<evidence type="ECO:0000256" key="1">
    <source>
        <dbReference type="SAM" id="MobiDB-lite"/>
    </source>
</evidence>
<evidence type="ECO:0000256" key="2">
    <source>
        <dbReference type="SAM" id="SignalP"/>
    </source>
</evidence>
<reference evidence="3" key="1">
    <citation type="journal article" date="2014" name="Genome Announc.">
        <title>Draft genome sequence of Rhodosporidium toruloides CECT1137, an oleaginous yeast of biotechnological interest.</title>
        <authorList>
            <person name="Morin N."/>
            <person name="Calcas X."/>
            <person name="Devillers H."/>
            <person name="Durrens P."/>
            <person name="Sherman D.J."/>
            <person name="Nicaud J.-M."/>
            <person name="Neuveglise C."/>
        </authorList>
    </citation>
    <scope>NUCLEOTIDE SEQUENCE</scope>
    <source>
        <strain evidence="3">CECT1137</strain>
    </source>
</reference>
<feature type="compositionally biased region" description="Acidic residues" evidence="1">
    <location>
        <begin position="104"/>
        <end position="125"/>
    </location>
</feature>